<protein>
    <submittedName>
        <fullName evidence="1">Uncharacterized protein</fullName>
    </submittedName>
</protein>
<name>A0A9P6XGL3_RHIOR</name>
<gene>
    <name evidence="1" type="ORF">G6F64_002399</name>
</gene>
<evidence type="ECO:0000313" key="2">
    <source>
        <dbReference type="Proteomes" id="UP000716291"/>
    </source>
</evidence>
<proteinExistence type="predicted"/>
<evidence type="ECO:0000313" key="1">
    <source>
        <dbReference type="EMBL" id="KAG1313236.1"/>
    </source>
</evidence>
<keyword evidence="2" id="KW-1185">Reference proteome</keyword>
<organism evidence="1 2">
    <name type="scientific">Rhizopus oryzae</name>
    <name type="common">Mucormycosis agent</name>
    <name type="synonym">Rhizopus arrhizus var. delemar</name>
    <dbReference type="NCBI Taxonomy" id="64495"/>
    <lineage>
        <taxon>Eukaryota</taxon>
        <taxon>Fungi</taxon>
        <taxon>Fungi incertae sedis</taxon>
        <taxon>Mucoromycota</taxon>
        <taxon>Mucoromycotina</taxon>
        <taxon>Mucoromycetes</taxon>
        <taxon>Mucorales</taxon>
        <taxon>Mucorineae</taxon>
        <taxon>Rhizopodaceae</taxon>
        <taxon>Rhizopus</taxon>
    </lineage>
</organism>
<reference evidence="1" key="1">
    <citation type="journal article" date="2020" name="Microb. Genom.">
        <title>Genetic diversity of clinical and environmental Mucorales isolates obtained from an investigation of mucormycosis cases among solid organ transplant recipients.</title>
        <authorList>
            <person name="Nguyen M.H."/>
            <person name="Kaul D."/>
            <person name="Muto C."/>
            <person name="Cheng S.J."/>
            <person name="Richter R.A."/>
            <person name="Bruno V.M."/>
            <person name="Liu G."/>
            <person name="Beyhan S."/>
            <person name="Sundermann A.J."/>
            <person name="Mounaud S."/>
            <person name="Pasculle A.W."/>
            <person name="Nierman W.C."/>
            <person name="Driscoll E."/>
            <person name="Cumbie R."/>
            <person name="Clancy C.J."/>
            <person name="Dupont C.L."/>
        </authorList>
    </citation>
    <scope>NUCLEOTIDE SEQUENCE</scope>
    <source>
        <strain evidence="1">GL11</strain>
    </source>
</reference>
<accession>A0A9P6XGL3</accession>
<dbReference type="Proteomes" id="UP000716291">
    <property type="component" value="Unassembled WGS sequence"/>
</dbReference>
<comment type="caution">
    <text evidence="1">The sequence shown here is derived from an EMBL/GenBank/DDBJ whole genome shotgun (WGS) entry which is preliminary data.</text>
</comment>
<dbReference type="EMBL" id="JAANQT010000208">
    <property type="protein sequence ID" value="KAG1313236.1"/>
    <property type="molecule type" value="Genomic_DNA"/>
</dbReference>
<sequence>MDAFHNIDNPLIQKPCMEPNKCSEVQLSNIDEKIKENWLTKHVLKRQVGKRRKSIGIDRPKSMDFVVLRLSKSSIPLQQKKRLDDDYQWDPHIDILDILREKLNGITRLTQEIHIQELFQSRLLVKKKDMSHLVKCNLRRLYSAEGEDSNEQQFISTGHTPTYSYGCLVANETVWNNAMSDHENEGQEIKTSQNLTSLFMITNNLLHSKLDEIFEATSVNKESGDLEWRNQFLSLMNICIEQSEKLESLSVDILNAEQQVRELLFLNHSLDEQFCKQEKYYEERIREYQEAANQQKLMMDSLDELAADININIESTVEEYKKVSQDDIREVKGMINNKEKVKRWDFSKAVSNLLHMEEKHDIVHKMRWDVGMLVEGDIDIGHNLCSFETPLNGIDRMIASSGAITEPVKKIHLNDDQEKGKGEKVRDQR</sequence>
<dbReference type="AlphaFoldDB" id="A0A9P6XGL3"/>